<protein>
    <recommendedName>
        <fullName evidence="2">Sialate O-acetylesterase domain-containing protein</fullName>
    </recommendedName>
</protein>
<feature type="non-terminal residue" evidence="1">
    <location>
        <position position="1"/>
    </location>
</feature>
<dbReference type="AlphaFoldDB" id="X1MI59"/>
<proteinExistence type="predicted"/>
<evidence type="ECO:0008006" key="2">
    <source>
        <dbReference type="Google" id="ProtNLM"/>
    </source>
</evidence>
<sequence>NLPFVIGQMGQNGPDGASDKMQNIKDAQASMEKIPEFKGNVKVVKTDVFWDRKAAELVKNWREHIDEWEKVGSDFGYHYLGSAITFSKIGRAFGQATLELMKAKK</sequence>
<organism evidence="1">
    <name type="scientific">marine sediment metagenome</name>
    <dbReference type="NCBI Taxonomy" id="412755"/>
    <lineage>
        <taxon>unclassified sequences</taxon>
        <taxon>metagenomes</taxon>
        <taxon>ecological metagenomes</taxon>
    </lineage>
</organism>
<accession>X1MI59</accession>
<reference evidence="1" key="1">
    <citation type="journal article" date="2014" name="Front. Microbiol.">
        <title>High frequency of phylogenetically diverse reductive dehalogenase-homologous genes in deep subseafloor sedimentary metagenomes.</title>
        <authorList>
            <person name="Kawai M."/>
            <person name="Futagami T."/>
            <person name="Toyoda A."/>
            <person name="Takaki Y."/>
            <person name="Nishi S."/>
            <person name="Hori S."/>
            <person name="Arai W."/>
            <person name="Tsubouchi T."/>
            <person name="Morono Y."/>
            <person name="Uchiyama I."/>
            <person name="Ito T."/>
            <person name="Fujiyama A."/>
            <person name="Inagaki F."/>
            <person name="Takami H."/>
        </authorList>
    </citation>
    <scope>NUCLEOTIDE SEQUENCE</scope>
    <source>
        <strain evidence="1">Expedition CK06-06</strain>
    </source>
</reference>
<name>X1MI59_9ZZZZ</name>
<comment type="caution">
    <text evidence="1">The sequence shown here is derived from an EMBL/GenBank/DDBJ whole genome shotgun (WGS) entry which is preliminary data.</text>
</comment>
<gene>
    <name evidence="1" type="ORF">S06H3_21475</name>
</gene>
<evidence type="ECO:0000313" key="1">
    <source>
        <dbReference type="EMBL" id="GAI06029.1"/>
    </source>
</evidence>
<dbReference type="EMBL" id="BARV01011285">
    <property type="protein sequence ID" value="GAI06029.1"/>
    <property type="molecule type" value="Genomic_DNA"/>
</dbReference>